<dbReference type="RefSeq" id="WP_157688591.1">
    <property type="nucleotide sequence ID" value="NZ_CP034345.1"/>
</dbReference>
<dbReference type="SUPFAM" id="SSF47954">
    <property type="entry name" value="Cyclin-like"/>
    <property type="match status" value="1"/>
</dbReference>
<dbReference type="InterPro" id="IPR036915">
    <property type="entry name" value="Cyclin-like_sf"/>
</dbReference>
<dbReference type="OrthoDB" id="291244at2157"/>
<dbReference type="Gene3D" id="1.10.472.10">
    <property type="entry name" value="Cyclin-like"/>
    <property type="match status" value="1"/>
</dbReference>
<dbReference type="KEGG" id="hra:EI982_05905"/>
<organism evidence="2 3">
    <name type="scientific">Haloplanus rallus</name>
    <dbReference type="NCBI Taxonomy" id="1816183"/>
    <lineage>
        <taxon>Archaea</taxon>
        <taxon>Methanobacteriati</taxon>
        <taxon>Methanobacteriota</taxon>
        <taxon>Stenosarchaea group</taxon>
        <taxon>Halobacteria</taxon>
        <taxon>Halobacteriales</taxon>
        <taxon>Haloferacaceae</taxon>
        <taxon>Haloplanus</taxon>
    </lineage>
</organism>
<keyword evidence="3" id="KW-1185">Reference proteome</keyword>
<sequence>MYRARDRVDNEEWVARLTRAADGLDLDTEARSNAVDLFLSNVPDEERSKPAVAAASLYAGALIAGEERSQGSVAAAMDVTRLSVQTRWKELLADSGFRPPEW</sequence>
<evidence type="ECO:0000313" key="3">
    <source>
        <dbReference type="Proteomes" id="UP000428325"/>
    </source>
</evidence>
<proteinExistence type="predicted"/>
<dbReference type="GO" id="GO:0017025">
    <property type="term" value="F:TBP-class protein binding"/>
    <property type="evidence" value="ECO:0007669"/>
    <property type="project" value="InterPro"/>
</dbReference>
<name>A0A6B9F234_9EURY</name>
<dbReference type="GeneID" id="99245627"/>
<feature type="domain" description="Transcription factor TFIIB cyclin-like" evidence="1">
    <location>
        <begin position="17"/>
        <end position="92"/>
    </location>
</feature>
<dbReference type="Proteomes" id="UP000428325">
    <property type="component" value="Chromosome"/>
</dbReference>
<gene>
    <name evidence="2" type="ORF">EI982_05905</name>
</gene>
<reference evidence="2 3" key="1">
    <citation type="submission" date="2018-12" db="EMBL/GenBank/DDBJ databases">
        <title>Complete genome sequence of Haloplanus rallus MBLA0036.</title>
        <authorList>
            <person name="Nam Y.-d."/>
            <person name="Kang J."/>
            <person name="Chung W.-H."/>
            <person name="Park Y.S."/>
        </authorList>
    </citation>
    <scope>NUCLEOTIDE SEQUENCE [LARGE SCALE GENOMIC DNA]</scope>
    <source>
        <strain evidence="2 3">MBLA0036</strain>
    </source>
</reference>
<dbReference type="EMBL" id="CP034345">
    <property type="protein sequence ID" value="QGX94356.1"/>
    <property type="molecule type" value="Genomic_DNA"/>
</dbReference>
<evidence type="ECO:0000313" key="2">
    <source>
        <dbReference type="EMBL" id="QGX94356.1"/>
    </source>
</evidence>
<dbReference type="AlphaFoldDB" id="A0A6B9F234"/>
<keyword evidence="2" id="KW-0396">Initiation factor</keyword>
<accession>A0A6B9F234</accession>
<protein>
    <submittedName>
        <fullName evidence="2">Transcription initiation factor IIB family protein</fullName>
    </submittedName>
</protein>
<dbReference type="InterPro" id="IPR013150">
    <property type="entry name" value="TFIIB_cyclin"/>
</dbReference>
<keyword evidence="2" id="KW-0648">Protein biosynthesis</keyword>
<evidence type="ECO:0000259" key="1">
    <source>
        <dbReference type="Pfam" id="PF00382"/>
    </source>
</evidence>
<dbReference type="GO" id="GO:0003743">
    <property type="term" value="F:translation initiation factor activity"/>
    <property type="evidence" value="ECO:0007669"/>
    <property type="project" value="UniProtKB-KW"/>
</dbReference>
<dbReference type="Pfam" id="PF00382">
    <property type="entry name" value="TFIIB"/>
    <property type="match status" value="1"/>
</dbReference>